<evidence type="ECO:0000313" key="2">
    <source>
        <dbReference type="EMBL" id="WNB17856.1"/>
    </source>
</evidence>
<dbReference type="KEGG" id="marp:QYS47_28365"/>
<dbReference type="EMBL" id="CP129970">
    <property type="protein sequence ID" value="WMN07933.1"/>
    <property type="molecule type" value="Genomic_DNA"/>
</dbReference>
<evidence type="ECO:0000313" key="3">
    <source>
        <dbReference type="Proteomes" id="UP001244443"/>
    </source>
</evidence>
<dbReference type="Proteomes" id="UP001232019">
    <property type="component" value="Chromosome"/>
</dbReference>
<gene>
    <name evidence="2" type="ORF">QYS47_28365</name>
    <name evidence="1" type="ORF">QYS48_30415</name>
</gene>
<proteinExistence type="predicted"/>
<accession>A0AA51N8G1</accession>
<dbReference type="RefSeq" id="WP_308358245.1">
    <property type="nucleotide sequence ID" value="NZ_CP129968.2"/>
</dbReference>
<organism evidence="2">
    <name type="scientific">Marivirga arenosa</name>
    <dbReference type="NCBI Taxonomy" id="3059076"/>
    <lineage>
        <taxon>Bacteria</taxon>
        <taxon>Pseudomonadati</taxon>
        <taxon>Bacteroidota</taxon>
        <taxon>Cytophagia</taxon>
        <taxon>Cytophagales</taxon>
        <taxon>Marivirgaceae</taxon>
        <taxon>Marivirga</taxon>
    </lineage>
</organism>
<reference evidence="2 3" key="1">
    <citation type="submission" date="2023-08" db="EMBL/GenBank/DDBJ databases">
        <title>Comparative genomics and taxonomic characterization of three novel marine species of genus Marivirga.</title>
        <authorList>
            <person name="Muhammad N."/>
            <person name="Kim S.-G."/>
        </authorList>
    </citation>
    <scope>NUCLEOTIDE SEQUENCE</scope>
    <source>
        <strain evidence="1 3">ABR2-2</strain>
        <strain evidence="2">BKB1-2</strain>
    </source>
</reference>
<name>A0AA52EY24_9BACT</name>
<accession>A0AA52EY24</accession>
<sequence length="48" mass="6027">MILSKVRFSKKLFTKEFRKTKQWLTVDEHEELKNWLRKDRSYRTPSLK</sequence>
<protein>
    <submittedName>
        <fullName evidence="2">Uncharacterized protein</fullName>
    </submittedName>
</protein>
<keyword evidence="3" id="KW-1185">Reference proteome</keyword>
<evidence type="ECO:0000313" key="1">
    <source>
        <dbReference type="EMBL" id="WMN07933.1"/>
    </source>
</evidence>
<dbReference type="AlphaFoldDB" id="A0AA52EY24"/>
<dbReference type="EMBL" id="CP129968">
    <property type="protein sequence ID" value="WNB17856.1"/>
    <property type="molecule type" value="Genomic_DNA"/>
</dbReference>
<dbReference type="Proteomes" id="UP001244443">
    <property type="component" value="Chromosome"/>
</dbReference>